<accession>A0ABR6D177</accession>
<evidence type="ECO:0000256" key="7">
    <source>
        <dbReference type="ARBA" id="ARBA00022840"/>
    </source>
</evidence>
<organism evidence="14 15">
    <name type="scientific">Micrococcus yunnanensis</name>
    <dbReference type="NCBI Taxonomy" id="566027"/>
    <lineage>
        <taxon>Bacteria</taxon>
        <taxon>Bacillati</taxon>
        <taxon>Actinomycetota</taxon>
        <taxon>Actinomycetes</taxon>
        <taxon>Micrococcales</taxon>
        <taxon>Micrococcaceae</taxon>
        <taxon>Micrococcus</taxon>
    </lineage>
</organism>
<evidence type="ECO:0000256" key="5">
    <source>
        <dbReference type="ARBA" id="ARBA00022741"/>
    </source>
</evidence>
<name>A0ABR6D177_9MICC</name>
<reference evidence="14 15" key="1">
    <citation type="submission" date="2020-08" db="EMBL/GenBank/DDBJ databases">
        <title>Sequencing the genomes of 1000 actinobacteria strains.</title>
        <authorList>
            <person name="Klenk H.-P."/>
        </authorList>
    </citation>
    <scope>NUCLEOTIDE SEQUENCE [LARGE SCALE GENOMIC DNA]</scope>
    <source>
        <strain evidence="14 15">DSM 21948</strain>
    </source>
</reference>
<comment type="caution">
    <text evidence="14">The sequence shown here is derived from an EMBL/GenBank/DDBJ whole genome shotgun (WGS) entry which is preliminary data.</text>
</comment>
<keyword evidence="4" id="KW-0808">Transferase</keyword>
<dbReference type="RefSeq" id="WP_061866766.1">
    <property type="nucleotide sequence ID" value="NZ_BAAAYW010000012.1"/>
</dbReference>
<protein>
    <recommendedName>
        <fullName evidence="2">histidine kinase</fullName>
        <ecNumber evidence="2">2.7.13.3</ecNumber>
    </recommendedName>
</protein>
<dbReference type="CDD" id="cd16917">
    <property type="entry name" value="HATPase_UhpB-NarQ-NarX-like"/>
    <property type="match status" value="1"/>
</dbReference>
<keyword evidence="7" id="KW-0067">ATP-binding</keyword>
<dbReference type="InterPro" id="IPR011712">
    <property type="entry name" value="Sig_transdc_His_kin_sub3_dim/P"/>
</dbReference>
<keyword evidence="5" id="KW-0547">Nucleotide-binding</keyword>
<keyword evidence="10" id="KW-1133">Transmembrane helix</keyword>
<dbReference type="PANTHER" id="PTHR24421">
    <property type="entry name" value="NITRATE/NITRITE SENSOR PROTEIN NARX-RELATED"/>
    <property type="match status" value="1"/>
</dbReference>
<dbReference type="Gene3D" id="1.20.5.1930">
    <property type="match status" value="1"/>
</dbReference>
<dbReference type="GeneID" id="93363835"/>
<dbReference type="InterPro" id="IPR036890">
    <property type="entry name" value="HATPase_C_sf"/>
</dbReference>
<feature type="transmembrane region" description="Helical" evidence="10">
    <location>
        <begin position="73"/>
        <end position="94"/>
    </location>
</feature>
<evidence type="ECO:0000259" key="11">
    <source>
        <dbReference type="Pfam" id="PF02518"/>
    </source>
</evidence>
<dbReference type="EMBL" id="JACJIK010000001">
    <property type="protein sequence ID" value="MBA9059777.1"/>
    <property type="molecule type" value="Genomic_DNA"/>
</dbReference>
<keyword evidence="15" id="KW-1185">Reference proteome</keyword>
<dbReference type="Pfam" id="PF07730">
    <property type="entry name" value="HisKA_3"/>
    <property type="match status" value="1"/>
</dbReference>
<feature type="region of interest" description="Disordered" evidence="9">
    <location>
        <begin position="281"/>
        <end position="317"/>
    </location>
</feature>
<dbReference type="Proteomes" id="UP000572670">
    <property type="component" value="Unassembled WGS sequence"/>
</dbReference>
<feature type="domain" description="Histidine kinase/HSP90-like ATPase" evidence="11">
    <location>
        <begin position="351"/>
        <end position="442"/>
    </location>
</feature>
<evidence type="ECO:0000313" key="14">
    <source>
        <dbReference type="EMBL" id="MBA9059777.1"/>
    </source>
</evidence>
<dbReference type="GO" id="GO:0016301">
    <property type="term" value="F:kinase activity"/>
    <property type="evidence" value="ECO:0007669"/>
    <property type="project" value="UniProtKB-KW"/>
</dbReference>
<evidence type="ECO:0000256" key="10">
    <source>
        <dbReference type="SAM" id="Phobius"/>
    </source>
</evidence>
<comment type="catalytic activity">
    <reaction evidence="1">
        <text>ATP + protein L-histidine = ADP + protein N-phospho-L-histidine.</text>
        <dbReference type="EC" id="2.7.13.3"/>
    </reaction>
</comment>
<evidence type="ECO:0000256" key="3">
    <source>
        <dbReference type="ARBA" id="ARBA00022553"/>
    </source>
</evidence>
<dbReference type="InterPro" id="IPR055558">
    <property type="entry name" value="DUF7134"/>
</dbReference>
<keyword evidence="8" id="KW-0902">Two-component regulatory system</keyword>
<gene>
    <name evidence="14" type="ORF">HDA34_001484</name>
</gene>
<keyword evidence="10" id="KW-0472">Membrane</keyword>
<evidence type="ECO:0000313" key="15">
    <source>
        <dbReference type="Proteomes" id="UP000572670"/>
    </source>
</evidence>
<feature type="domain" description="Signal transduction histidine kinase subgroup 3 dimerisation and phosphoacceptor" evidence="12">
    <location>
        <begin position="211"/>
        <end position="276"/>
    </location>
</feature>
<dbReference type="EC" id="2.7.13.3" evidence="2"/>
<feature type="transmembrane region" description="Helical" evidence="10">
    <location>
        <begin position="156"/>
        <end position="175"/>
    </location>
</feature>
<evidence type="ECO:0000256" key="8">
    <source>
        <dbReference type="ARBA" id="ARBA00023012"/>
    </source>
</evidence>
<dbReference type="InterPro" id="IPR050482">
    <property type="entry name" value="Sensor_HK_TwoCompSys"/>
</dbReference>
<evidence type="ECO:0000256" key="1">
    <source>
        <dbReference type="ARBA" id="ARBA00000085"/>
    </source>
</evidence>
<feature type="transmembrane region" description="Helical" evidence="10">
    <location>
        <begin position="115"/>
        <end position="136"/>
    </location>
</feature>
<feature type="domain" description="DUF7134" evidence="13">
    <location>
        <begin position="7"/>
        <end position="183"/>
    </location>
</feature>
<evidence type="ECO:0000256" key="6">
    <source>
        <dbReference type="ARBA" id="ARBA00022777"/>
    </source>
</evidence>
<evidence type="ECO:0000256" key="4">
    <source>
        <dbReference type="ARBA" id="ARBA00022679"/>
    </source>
</evidence>
<feature type="compositionally biased region" description="Low complexity" evidence="9">
    <location>
        <begin position="296"/>
        <end position="308"/>
    </location>
</feature>
<evidence type="ECO:0000259" key="13">
    <source>
        <dbReference type="Pfam" id="PF23539"/>
    </source>
</evidence>
<keyword evidence="3" id="KW-0597">Phosphoprotein</keyword>
<dbReference type="Pfam" id="PF02518">
    <property type="entry name" value="HATPase_c"/>
    <property type="match status" value="1"/>
</dbReference>
<feature type="transmembrane region" description="Helical" evidence="10">
    <location>
        <begin position="20"/>
        <end position="38"/>
    </location>
</feature>
<dbReference type="PANTHER" id="PTHR24421:SF10">
    <property type="entry name" value="NITRATE_NITRITE SENSOR PROTEIN NARQ"/>
    <property type="match status" value="1"/>
</dbReference>
<evidence type="ECO:0000259" key="12">
    <source>
        <dbReference type="Pfam" id="PF07730"/>
    </source>
</evidence>
<sequence length="445" mass="46669">MNPLRRLDQWTRLHPVRTDVMAAAALFTVLVALPWIALGPMVAPDPQGRQTAVSLLAGAGMVLPWAVRRVRPVASAAVVTAAAVLHLLAGPEFSMSLLMVPLTVYNLAANAPRSISVAGLLTGLAGGVANGVKVWLFPAQFVTPDGLTVRSPAEPLAMVIMAIGCGLMVLTAWAFGDVVRNRRLTVRALEDRAHRLEVQSRQERELAAADERSHIAREMHDIVAHSLQVVISQADGARYAAAAKPALAVTALETIGQTGRSALADMRQLLGVLRETGETVAGVPGVTDDDARRPAADASPDGRGTRLPPGRRPQPRLADLPALVETMRLSGLEVSLLETGTPRRALPAGGELAAYRIVQEALTNTLRHGGPDADAFVTLAWTARGLDLQIDDDGCGAAADPATRGSGQGLRGAAERAALFGGTLESGPRVGAGYRVSAHLPYSAV</sequence>
<proteinExistence type="predicted"/>
<keyword evidence="6 14" id="KW-0418">Kinase</keyword>
<dbReference type="Gene3D" id="3.30.565.10">
    <property type="entry name" value="Histidine kinase-like ATPase, C-terminal domain"/>
    <property type="match status" value="1"/>
</dbReference>
<evidence type="ECO:0000256" key="9">
    <source>
        <dbReference type="SAM" id="MobiDB-lite"/>
    </source>
</evidence>
<dbReference type="InterPro" id="IPR003594">
    <property type="entry name" value="HATPase_dom"/>
</dbReference>
<keyword evidence="10" id="KW-0812">Transmembrane</keyword>
<evidence type="ECO:0000256" key="2">
    <source>
        <dbReference type="ARBA" id="ARBA00012438"/>
    </source>
</evidence>
<dbReference type="Pfam" id="PF23539">
    <property type="entry name" value="DUF7134"/>
    <property type="match status" value="1"/>
</dbReference>
<dbReference type="SUPFAM" id="SSF55874">
    <property type="entry name" value="ATPase domain of HSP90 chaperone/DNA topoisomerase II/histidine kinase"/>
    <property type="match status" value="1"/>
</dbReference>